<gene>
    <name evidence="2" type="primary">ordL</name>
    <name evidence="2" type="ORF">LAWI1_G000542</name>
</gene>
<dbReference type="Gene3D" id="3.30.9.10">
    <property type="entry name" value="D-Amino Acid Oxidase, subunit A, domain 2"/>
    <property type="match status" value="1"/>
</dbReference>
<dbReference type="GO" id="GO:0005737">
    <property type="term" value="C:cytoplasm"/>
    <property type="evidence" value="ECO:0007669"/>
    <property type="project" value="TreeGrafter"/>
</dbReference>
<dbReference type="SUPFAM" id="SSF51905">
    <property type="entry name" value="FAD/NAD(P)-binding domain"/>
    <property type="match status" value="1"/>
</dbReference>
<dbReference type="EMBL" id="QGML01000103">
    <property type="protein sequence ID" value="TVY93621.1"/>
    <property type="molecule type" value="Genomic_DNA"/>
</dbReference>
<evidence type="ECO:0000313" key="3">
    <source>
        <dbReference type="Proteomes" id="UP000315522"/>
    </source>
</evidence>
<dbReference type="AlphaFoldDB" id="A0A559MKZ7"/>
<dbReference type="Pfam" id="PF01266">
    <property type="entry name" value="DAO"/>
    <property type="match status" value="1"/>
</dbReference>
<keyword evidence="3" id="KW-1185">Reference proteome</keyword>
<evidence type="ECO:0000313" key="2">
    <source>
        <dbReference type="EMBL" id="TVY93621.1"/>
    </source>
</evidence>
<protein>
    <submittedName>
        <fullName evidence="2">Putative oxidoreductase</fullName>
    </submittedName>
</protein>
<reference evidence="2 3" key="1">
    <citation type="submission" date="2018-05" db="EMBL/GenBank/DDBJ databases">
        <title>Genome sequencing and assembly of the regulated plant pathogen Lachnellula willkommii and related sister species for the development of diagnostic species identification markers.</title>
        <authorList>
            <person name="Giroux E."/>
            <person name="Bilodeau G."/>
        </authorList>
    </citation>
    <scope>NUCLEOTIDE SEQUENCE [LARGE SCALE GENOMIC DNA]</scope>
    <source>
        <strain evidence="2 3">CBS 172.35</strain>
    </source>
</reference>
<dbReference type="Proteomes" id="UP000315522">
    <property type="component" value="Unassembled WGS sequence"/>
</dbReference>
<dbReference type="PANTHER" id="PTHR13847">
    <property type="entry name" value="SARCOSINE DEHYDROGENASE-RELATED"/>
    <property type="match status" value="1"/>
</dbReference>
<dbReference type="InterPro" id="IPR036188">
    <property type="entry name" value="FAD/NAD-bd_sf"/>
</dbReference>
<feature type="domain" description="FAD dependent oxidoreductase" evidence="1">
    <location>
        <begin position="50"/>
        <end position="449"/>
    </location>
</feature>
<dbReference type="Gene3D" id="3.50.50.60">
    <property type="entry name" value="FAD/NAD(P)-binding domain"/>
    <property type="match status" value="1"/>
</dbReference>
<sequence length="485" mass="53169">MIASNEDLKRGVKPSGPIPNPCLSYWQRTTRAFPHLNANRNEDIPNECPYVIIGSGISGALTAFELTESGVNGKDVIILEAREAASGASSRNAGHVRPGMIESPNVNVGSTREPLLIILSDAFRGFKHYSAFHGPEQALKIIANERLVLEKVDEFVRKHDIQCDFNLTTTFDVCMTPEFAAYEAENFEAFKKAGGDVSHVKYYDTEEAQNRTGVNNAVAAYEWPAGSSHPAKLAQWLLNAAIERGVTLFTHCSVSKVTKHDNGESWDVHTPRGNVTTRNVIHCTNAYAALLLPQLEPHLTPNRAQAHSLIAPPAFSGSNTLGSTFSLRYGLHHFYSLIQCMNDGTMIFGVSRGNPNLSPETLRGYVTFEDRDYNEEILNEALRQWQVLFPGKDQDIAGRDVHGEGLDHAWTGIIGVTADSVPFVGPVEGMNGQWVCAGFGGHGMARIFTCAPGIVKLMLGKEWSETGLPECFNMNKERALKLGSK</sequence>
<dbReference type="InterPro" id="IPR006076">
    <property type="entry name" value="FAD-dep_OxRdtase"/>
</dbReference>
<dbReference type="PANTHER" id="PTHR13847:SF260">
    <property type="entry name" value="FAD DEPENDENT OXIDOREDUCTASE DOMAIN-CONTAINING PROTEIN"/>
    <property type="match status" value="1"/>
</dbReference>
<name>A0A559MKZ7_9HELO</name>
<organism evidence="2 3">
    <name type="scientific">Lachnellula willkommii</name>
    <dbReference type="NCBI Taxonomy" id="215461"/>
    <lineage>
        <taxon>Eukaryota</taxon>
        <taxon>Fungi</taxon>
        <taxon>Dikarya</taxon>
        <taxon>Ascomycota</taxon>
        <taxon>Pezizomycotina</taxon>
        <taxon>Leotiomycetes</taxon>
        <taxon>Helotiales</taxon>
        <taxon>Lachnaceae</taxon>
        <taxon>Lachnellula</taxon>
    </lineage>
</organism>
<comment type="caution">
    <text evidence="2">The sequence shown here is derived from an EMBL/GenBank/DDBJ whole genome shotgun (WGS) entry which is preliminary data.</text>
</comment>
<accession>A0A559MKZ7</accession>
<proteinExistence type="predicted"/>
<evidence type="ECO:0000259" key="1">
    <source>
        <dbReference type="Pfam" id="PF01266"/>
    </source>
</evidence>